<evidence type="ECO:0000313" key="1">
    <source>
        <dbReference type="EMBL" id="KAF5199297.1"/>
    </source>
</evidence>
<gene>
    <name evidence="1" type="ORF">FRX31_011117</name>
</gene>
<dbReference type="AlphaFoldDB" id="A0A7J6WQR3"/>
<dbReference type="Proteomes" id="UP000554482">
    <property type="component" value="Unassembled WGS sequence"/>
</dbReference>
<comment type="caution">
    <text evidence="1">The sequence shown here is derived from an EMBL/GenBank/DDBJ whole genome shotgun (WGS) entry which is preliminary data.</text>
</comment>
<accession>A0A7J6WQR3</accession>
<sequence length="81" mass="9137">MGLNLLTRILSGGCEGSIKAGLNTQIEGKRCLNALTVCFQSISAILTSSSTPRQTPKNHFNKASINKISIRRCRLYRRWRW</sequence>
<name>A0A7J6WQR3_THATH</name>
<organism evidence="1 2">
    <name type="scientific">Thalictrum thalictroides</name>
    <name type="common">Rue-anemone</name>
    <name type="synonym">Anemone thalictroides</name>
    <dbReference type="NCBI Taxonomy" id="46969"/>
    <lineage>
        <taxon>Eukaryota</taxon>
        <taxon>Viridiplantae</taxon>
        <taxon>Streptophyta</taxon>
        <taxon>Embryophyta</taxon>
        <taxon>Tracheophyta</taxon>
        <taxon>Spermatophyta</taxon>
        <taxon>Magnoliopsida</taxon>
        <taxon>Ranunculales</taxon>
        <taxon>Ranunculaceae</taxon>
        <taxon>Thalictroideae</taxon>
        <taxon>Thalictrum</taxon>
    </lineage>
</organism>
<protein>
    <submittedName>
        <fullName evidence="1">Uncharacterized protein</fullName>
    </submittedName>
</protein>
<proteinExistence type="predicted"/>
<evidence type="ECO:0000313" key="2">
    <source>
        <dbReference type="Proteomes" id="UP000554482"/>
    </source>
</evidence>
<dbReference type="EMBL" id="JABWDY010012188">
    <property type="protein sequence ID" value="KAF5199297.1"/>
    <property type="molecule type" value="Genomic_DNA"/>
</dbReference>
<reference evidence="1 2" key="1">
    <citation type="submission" date="2020-06" db="EMBL/GenBank/DDBJ databases">
        <title>Transcriptomic and genomic resources for Thalictrum thalictroides and T. hernandezii: Facilitating candidate gene discovery in an emerging model plant lineage.</title>
        <authorList>
            <person name="Arias T."/>
            <person name="Riano-Pachon D.M."/>
            <person name="Di Stilio V.S."/>
        </authorList>
    </citation>
    <scope>NUCLEOTIDE SEQUENCE [LARGE SCALE GENOMIC DNA]</scope>
    <source>
        <strain evidence="2">cv. WT478/WT964</strain>
        <tissue evidence="1">Leaves</tissue>
    </source>
</reference>
<keyword evidence="2" id="KW-1185">Reference proteome</keyword>